<protein>
    <recommendedName>
        <fullName evidence="4">Secreted protein</fullName>
    </recommendedName>
</protein>
<dbReference type="OrthoDB" id="3683789at2759"/>
<organism evidence="2 3">
    <name type="scientific">Bipolaris oryzae ATCC 44560</name>
    <dbReference type="NCBI Taxonomy" id="930090"/>
    <lineage>
        <taxon>Eukaryota</taxon>
        <taxon>Fungi</taxon>
        <taxon>Dikarya</taxon>
        <taxon>Ascomycota</taxon>
        <taxon>Pezizomycotina</taxon>
        <taxon>Dothideomycetes</taxon>
        <taxon>Pleosporomycetidae</taxon>
        <taxon>Pleosporales</taxon>
        <taxon>Pleosporineae</taxon>
        <taxon>Pleosporaceae</taxon>
        <taxon>Bipolaris</taxon>
    </lineage>
</organism>
<dbReference type="GeneID" id="19123402"/>
<dbReference type="HOGENOM" id="CLU_2359403_0_0_1"/>
<dbReference type="KEGG" id="bor:COCMIDRAFT_38122"/>
<evidence type="ECO:0008006" key="4">
    <source>
        <dbReference type="Google" id="ProtNLM"/>
    </source>
</evidence>
<evidence type="ECO:0000313" key="3">
    <source>
        <dbReference type="Proteomes" id="UP000054032"/>
    </source>
</evidence>
<name>W6Z8Y0_COCMI</name>
<keyword evidence="1" id="KW-0732">Signal</keyword>
<gene>
    <name evidence="2" type="ORF">COCMIDRAFT_38122</name>
</gene>
<feature type="chain" id="PRO_5012068023" description="Secreted protein" evidence="1">
    <location>
        <begin position="16"/>
        <end position="106"/>
    </location>
</feature>
<reference evidence="2 3" key="1">
    <citation type="journal article" date="2013" name="PLoS Genet.">
        <title>Comparative genome structure, secondary metabolite, and effector coding capacity across Cochliobolus pathogens.</title>
        <authorList>
            <person name="Condon B.J."/>
            <person name="Leng Y."/>
            <person name="Wu D."/>
            <person name="Bushley K.E."/>
            <person name="Ohm R.A."/>
            <person name="Otillar R."/>
            <person name="Martin J."/>
            <person name="Schackwitz W."/>
            <person name="Grimwood J."/>
            <person name="MohdZainudin N."/>
            <person name="Xue C."/>
            <person name="Wang R."/>
            <person name="Manning V.A."/>
            <person name="Dhillon B."/>
            <person name="Tu Z.J."/>
            <person name="Steffenson B.J."/>
            <person name="Salamov A."/>
            <person name="Sun H."/>
            <person name="Lowry S."/>
            <person name="LaButti K."/>
            <person name="Han J."/>
            <person name="Copeland A."/>
            <person name="Lindquist E."/>
            <person name="Barry K."/>
            <person name="Schmutz J."/>
            <person name="Baker S.E."/>
            <person name="Ciuffetti L.M."/>
            <person name="Grigoriev I.V."/>
            <person name="Zhong S."/>
            <person name="Turgeon B.G."/>
        </authorList>
    </citation>
    <scope>NUCLEOTIDE SEQUENCE [LARGE SCALE GENOMIC DNA]</scope>
    <source>
        <strain evidence="2 3">ATCC 44560</strain>
    </source>
</reference>
<sequence length="106" mass="12400">MRLFITIWYASVVCRLFSILTKDYLLGTVTSPQVPLIIHTCAMHDRSSGLYTMSRYRHTVATAPIHKSNRGEKKRSSFSESVDWYLRREIQGKGKNIWKTMLEYNL</sequence>
<evidence type="ECO:0000256" key="1">
    <source>
        <dbReference type="SAM" id="SignalP"/>
    </source>
</evidence>
<accession>W6Z8Y0</accession>
<dbReference type="AlphaFoldDB" id="W6Z8Y0"/>
<proteinExistence type="predicted"/>
<dbReference type="EMBL" id="KI964014">
    <property type="protein sequence ID" value="EUC43999.1"/>
    <property type="molecule type" value="Genomic_DNA"/>
</dbReference>
<evidence type="ECO:0000313" key="2">
    <source>
        <dbReference type="EMBL" id="EUC43999.1"/>
    </source>
</evidence>
<dbReference type="Proteomes" id="UP000054032">
    <property type="component" value="Unassembled WGS sequence"/>
</dbReference>
<keyword evidence="3" id="KW-1185">Reference proteome</keyword>
<dbReference type="RefSeq" id="XP_007689487.1">
    <property type="nucleotide sequence ID" value="XM_007691297.1"/>
</dbReference>
<feature type="signal peptide" evidence="1">
    <location>
        <begin position="1"/>
        <end position="15"/>
    </location>
</feature>